<reference evidence="1" key="1">
    <citation type="submission" date="2018-02" db="EMBL/GenBank/DDBJ databases">
        <title>Rhizophora mucronata_Transcriptome.</title>
        <authorList>
            <person name="Meera S.P."/>
            <person name="Sreeshan A."/>
            <person name="Augustine A."/>
        </authorList>
    </citation>
    <scope>NUCLEOTIDE SEQUENCE</scope>
    <source>
        <tissue evidence="1">Leaf</tissue>
    </source>
</reference>
<proteinExistence type="predicted"/>
<protein>
    <submittedName>
        <fullName evidence="1">Uncharacterized protein</fullName>
    </submittedName>
</protein>
<name>A0A2P2KFI2_RHIMU</name>
<evidence type="ECO:0000313" key="1">
    <source>
        <dbReference type="EMBL" id="MBX04494.1"/>
    </source>
</evidence>
<dbReference type="EMBL" id="GGEC01024010">
    <property type="protein sequence ID" value="MBX04494.1"/>
    <property type="molecule type" value="Transcribed_RNA"/>
</dbReference>
<organism evidence="1">
    <name type="scientific">Rhizophora mucronata</name>
    <name type="common">Asiatic mangrove</name>
    <dbReference type="NCBI Taxonomy" id="61149"/>
    <lineage>
        <taxon>Eukaryota</taxon>
        <taxon>Viridiplantae</taxon>
        <taxon>Streptophyta</taxon>
        <taxon>Embryophyta</taxon>
        <taxon>Tracheophyta</taxon>
        <taxon>Spermatophyta</taxon>
        <taxon>Magnoliopsida</taxon>
        <taxon>eudicotyledons</taxon>
        <taxon>Gunneridae</taxon>
        <taxon>Pentapetalae</taxon>
        <taxon>rosids</taxon>
        <taxon>fabids</taxon>
        <taxon>Malpighiales</taxon>
        <taxon>Rhizophoraceae</taxon>
        <taxon>Rhizophora</taxon>
    </lineage>
</organism>
<sequence>MKKKKKKSKERQDRGAVR</sequence>
<accession>A0A2P2KFI2</accession>
<dbReference type="AlphaFoldDB" id="A0A2P2KFI2"/>